<feature type="transmembrane region" description="Helical" evidence="14">
    <location>
        <begin position="121"/>
        <end position="154"/>
    </location>
</feature>
<keyword evidence="4" id="KW-0597">Phosphoprotein</keyword>
<dbReference type="GO" id="GO:0046872">
    <property type="term" value="F:metal ion binding"/>
    <property type="evidence" value="ECO:0007669"/>
    <property type="project" value="UniProtKB-KW"/>
</dbReference>
<feature type="transmembrane region" description="Helical" evidence="14">
    <location>
        <begin position="68"/>
        <end position="101"/>
    </location>
</feature>
<gene>
    <name evidence="17" type="ORF">SAMN05720606_1237</name>
</gene>
<feature type="domain" description="P-type ATPase A" evidence="16">
    <location>
        <begin position="172"/>
        <end position="272"/>
    </location>
</feature>
<evidence type="ECO:0000313" key="17">
    <source>
        <dbReference type="EMBL" id="SCZ09976.1"/>
    </source>
</evidence>
<feature type="transmembrane region" description="Helical" evidence="14">
    <location>
        <begin position="291"/>
        <end position="313"/>
    </location>
</feature>
<dbReference type="PROSITE" id="PS00154">
    <property type="entry name" value="ATPASE_E1_E2"/>
    <property type="match status" value="1"/>
</dbReference>
<evidence type="ECO:0000256" key="4">
    <source>
        <dbReference type="ARBA" id="ARBA00022553"/>
    </source>
</evidence>
<dbReference type="Proteomes" id="UP000198538">
    <property type="component" value="Unassembled WGS sequence"/>
</dbReference>
<feature type="region of interest" description="Disordered" evidence="15">
    <location>
        <begin position="36"/>
        <end position="55"/>
    </location>
</feature>
<dbReference type="InterPro" id="IPR059000">
    <property type="entry name" value="ATPase_P-type_domA"/>
</dbReference>
<evidence type="ECO:0000313" key="18">
    <source>
        <dbReference type="Proteomes" id="UP000198538"/>
    </source>
</evidence>
<dbReference type="PRINTS" id="PR00119">
    <property type="entry name" value="CATATPASE"/>
</dbReference>
<dbReference type="Pfam" id="PF00702">
    <property type="entry name" value="Hydrolase"/>
    <property type="match status" value="1"/>
</dbReference>
<keyword evidence="7 14" id="KW-0547">Nucleotide-binding</keyword>
<dbReference type="SUPFAM" id="SSF81660">
    <property type="entry name" value="Metal cation-transporting ATPase, ATP-binding domain N"/>
    <property type="match status" value="1"/>
</dbReference>
<keyword evidence="3" id="KW-0813">Transport</keyword>
<dbReference type="InterPro" id="IPR008250">
    <property type="entry name" value="ATPase_P-typ_transduc_dom_A_sf"/>
</dbReference>
<dbReference type="AlphaFoldDB" id="A0A1G5LAY5"/>
<dbReference type="SFLD" id="SFLDG00002">
    <property type="entry name" value="C1.7:_P-type_atpase_like"/>
    <property type="match status" value="1"/>
</dbReference>
<evidence type="ECO:0000256" key="11">
    <source>
        <dbReference type="ARBA" id="ARBA00022989"/>
    </source>
</evidence>
<dbReference type="GO" id="GO:0005524">
    <property type="term" value="F:ATP binding"/>
    <property type="evidence" value="ECO:0007669"/>
    <property type="project" value="UniProtKB-UniRule"/>
</dbReference>
<feature type="transmembrane region" description="Helical" evidence="14">
    <location>
        <begin position="319"/>
        <end position="343"/>
    </location>
</feature>
<dbReference type="GO" id="GO:0005886">
    <property type="term" value="C:plasma membrane"/>
    <property type="evidence" value="ECO:0007669"/>
    <property type="project" value="UniProtKB-SubCell"/>
</dbReference>
<evidence type="ECO:0000256" key="5">
    <source>
        <dbReference type="ARBA" id="ARBA00022692"/>
    </source>
</evidence>
<evidence type="ECO:0000256" key="1">
    <source>
        <dbReference type="ARBA" id="ARBA00004651"/>
    </source>
</evidence>
<dbReference type="Pfam" id="PF00122">
    <property type="entry name" value="E1-E2_ATPase"/>
    <property type="match status" value="1"/>
</dbReference>
<dbReference type="SUPFAM" id="SSF81653">
    <property type="entry name" value="Calcium ATPase, transduction domain A"/>
    <property type="match status" value="1"/>
</dbReference>
<evidence type="ECO:0000256" key="9">
    <source>
        <dbReference type="ARBA" id="ARBA00022842"/>
    </source>
</evidence>
<dbReference type="InterPro" id="IPR036412">
    <property type="entry name" value="HAD-like_sf"/>
</dbReference>
<dbReference type="InterPro" id="IPR044492">
    <property type="entry name" value="P_typ_ATPase_HD_dom"/>
</dbReference>
<evidence type="ECO:0000256" key="7">
    <source>
        <dbReference type="ARBA" id="ARBA00022741"/>
    </source>
</evidence>
<dbReference type="PRINTS" id="PR00941">
    <property type="entry name" value="CDATPASE"/>
</dbReference>
<dbReference type="InterPro" id="IPR001757">
    <property type="entry name" value="P_typ_ATPase"/>
</dbReference>
<keyword evidence="8 14" id="KW-0067">ATP-binding</keyword>
<dbReference type="Gene3D" id="3.40.50.1000">
    <property type="entry name" value="HAD superfamily/HAD-like"/>
    <property type="match status" value="1"/>
</dbReference>
<dbReference type="InterPro" id="IPR023298">
    <property type="entry name" value="ATPase_P-typ_TM_dom_sf"/>
</dbReference>
<evidence type="ECO:0000256" key="3">
    <source>
        <dbReference type="ARBA" id="ARBA00022448"/>
    </source>
</evidence>
<dbReference type="InterPro" id="IPR051949">
    <property type="entry name" value="Cation_Transport_ATPase"/>
</dbReference>
<dbReference type="SUPFAM" id="SSF81665">
    <property type="entry name" value="Calcium ATPase, transmembrane domain M"/>
    <property type="match status" value="1"/>
</dbReference>
<keyword evidence="5 14" id="KW-0812">Transmembrane</keyword>
<keyword evidence="9" id="KW-0460">Magnesium</keyword>
<keyword evidence="18" id="KW-1185">Reference proteome</keyword>
<dbReference type="STRING" id="582692.SAMN05720606_1237"/>
<feature type="transmembrane region" description="Helical" evidence="14">
    <location>
        <begin position="677"/>
        <end position="694"/>
    </location>
</feature>
<evidence type="ECO:0000256" key="6">
    <source>
        <dbReference type="ARBA" id="ARBA00022723"/>
    </source>
</evidence>
<evidence type="ECO:0000256" key="13">
    <source>
        <dbReference type="ARBA" id="ARBA00023136"/>
    </source>
</evidence>
<proteinExistence type="inferred from homology"/>
<dbReference type="InterPro" id="IPR023214">
    <property type="entry name" value="HAD_sf"/>
</dbReference>
<dbReference type="InterPro" id="IPR023299">
    <property type="entry name" value="ATPase_P-typ_cyto_dom_N"/>
</dbReference>
<dbReference type="GO" id="GO:0019829">
    <property type="term" value="F:ATPase-coupled monoatomic cation transmembrane transporter activity"/>
    <property type="evidence" value="ECO:0007669"/>
    <property type="project" value="InterPro"/>
</dbReference>
<keyword evidence="13 14" id="KW-0472">Membrane</keyword>
<comment type="similarity">
    <text evidence="2 14">Belongs to the cation transport ATPase (P-type) (TC 3.A.3) family. Type IB subfamily.</text>
</comment>
<dbReference type="SUPFAM" id="SSF56784">
    <property type="entry name" value="HAD-like"/>
    <property type="match status" value="1"/>
</dbReference>
<name>A0A1G5LAY5_9BACL</name>
<evidence type="ECO:0000259" key="16">
    <source>
        <dbReference type="Pfam" id="PF00122"/>
    </source>
</evidence>
<dbReference type="PANTHER" id="PTHR43079">
    <property type="entry name" value="PROBABLE CADMIUM/ZINC-TRANSPORTING ATPASE HMA1"/>
    <property type="match status" value="1"/>
</dbReference>
<evidence type="ECO:0000256" key="15">
    <source>
        <dbReference type="SAM" id="MobiDB-lite"/>
    </source>
</evidence>
<dbReference type="NCBIfam" id="TIGR01494">
    <property type="entry name" value="ATPase_P-type"/>
    <property type="match status" value="2"/>
</dbReference>
<sequence length="721" mass="77350">MALILNTTWVMQSDENKTFEGNVIYMQAIHQPLQGKQQAKQQSAHTPGPKRGKKPNFRAMLQNKEMQAALGSGIMMLIAWGIAPYFATLSVIIYIAAYGIGGWTKAKEGIETLVKDRDLDVNLLMIAASLGAATIGYWNEGAMLIFIFALSGALESYATERSHKDISSLLALKPETALRIEDGQMNVVAIEDLQPGDLLLVKPGELIPADGVVYRGSSFINQSSITGESMPVDKSAGDEVYAGTVNGEGALYVEVTKSAEGSLFGKIIKLVEEAQAEVPDSQRFMERFEGIYARIVVGVTLLVIVGAPLLLGWTWNEAFYKAMVFLVVASPCALVSSIMPVMLSAMSSSARRGILFKGGAHMENIAHTRVVAFDKTGTLTMGTPKVTDILTAPSVSREQLLSAVASVENLSMHPLARAIVEQASKENLPLQEAEHVQSITGHGIQGSINGVVWKIGRLDGTVWAQEIQEKQTMEEREATETLAVTPTGELKTGELKNGKAVESIANDVLVNGEADWEAVCTRLEQEGKTISVVTVNGEFAGLIAMRDMIRPQTVEAVKKLESMGVKVAMLTGDRARSASVIAGETGVSLVYADLLPEDKVTQVQALREQYGHVLMVGDGVNDAPALAAATVGMGMGLSGSGTAIEVADAVLMNDNIEEIAWVIGQARRAERTVKHNMWFAITVILALIAGNFLQDIALPLGVVGHEGSTILVILNGLRLLR</sequence>
<evidence type="ECO:0000256" key="10">
    <source>
        <dbReference type="ARBA" id="ARBA00022967"/>
    </source>
</evidence>
<dbReference type="EMBL" id="FMVM01000023">
    <property type="protein sequence ID" value="SCZ09976.1"/>
    <property type="molecule type" value="Genomic_DNA"/>
</dbReference>
<dbReference type="Gene3D" id="2.70.150.10">
    <property type="entry name" value="Calcium-transporting ATPase, cytoplasmic transduction domain A"/>
    <property type="match status" value="1"/>
</dbReference>
<keyword evidence="11 14" id="KW-1133">Transmembrane helix</keyword>
<dbReference type="InterPro" id="IPR018303">
    <property type="entry name" value="ATPase_P-typ_P_site"/>
</dbReference>
<dbReference type="Gene3D" id="3.40.1110.10">
    <property type="entry name" value="Calcium-transporting ATPase, cytoplasmic domain N"/>
    <property type="match status" value="1"/>
</dbReference>
<keyword evidence="12" id="KW-0406">Ion transport</keyword>
<reference evidence="18" key="1">
    <citation type="submission" date="2016-10" db="EMBL/GenBank/DDBJ databases">
        <authorList>
            <person name="Varghese N."/>
            <person name="Submissions S."/>
        </authorList>
    </citation>
    <scope>NUCLEOTIDE SEQUENCE [LARGE SCALE GENOMIC DNA]</scope>
    <source>
        <strain evidence="18">BL9</strain>
    </source>
</reference>
<organism evidence="17 18">
    <name type="scientific">Paenibacillus polysaccharolyticus</name>
    <dbReference type="NCBI Taxonomy" id="582692"/>
    <lineage>
        <taxon>Bacteria</taxon>
        <taxon>Bacillati</taxon>
        <taxon>Bacillota</taxon>
        <taxon>Bacilli</taxon>
        <taxon>Bacillales</taxon>
        <taxon>Paenibacillaceae</taxon>
        <taxon>Paenibacillus</taxon>
    </lineage>
</organism>
<dbReference type="NCBIfam" id="TIGR01512">
    <property type="entry name" value="ATPase-IB2_Cd"/>
    <property type="match status" value="1"/>
</dbReference>
<comment type="subcellular location">
    <subcellularLocation>
        <location evidence="1">Cell membrane</location>
        <topology evidence="1">Multi-pass membrane protein</topology>
    </subcellularLocation>
</comment>
<evidence type="ECO:0000256" key="12">
    <source>
        <dbReference type="ARBA" id="ARBA00023065"/>
    </source>
</evidence>
<dbReference type="InterPro" id="IPR027256">
    <property type="entry name" value="P-typ_ATPase_IB"/>
</dbReference>
<evidence type="ECO:0000256" key="2">
    <source>
        <dbReference type="ARBA" id="ARBA00006024"/>
    </source>
</evidence>
<keyword evidence="10" id="KW-1278">Translocase</keyword>
<keyword evidence="14" id="KW-1003">Cell membrane</keyword>
<accession>A0A1G5LAY5</accession>
<dbReference type="FunFam" id="2.70.150.10:FF:000002">
    <property type="entry name" value="Copper-transporting ATPase 1, putative"/>
    <property type="match status" value="1"/>
</dbReference>
<dbReference type="SFLD" id="SFLDS00003">
    <property type="entry name" value="Haloacid_Dehalogenase"/>
    <property type="match status" value="1"/>
</dbReference>
<keyword evidence="6 14" id="KW-0479">Metal-binding</keyword>
<evidence type="ECO:0000256" key="8">
    <source>
        <dbReference type="ARBA" id="ARBA00022840"/>
    </source>
</evidence>
<protein>
    <submittedName>
        <fullName evidence="17">Cd2+/Zn2+-exporting ATPase</fullName>
    </submittedName>
</protein>
<evidence type="ECO:0000256" key="14">
    <source>
        <dbReference type="RuleBase" id="RU362081"/>
    </source>
</evidence>
<dbReference type="PANTHER" id="PTHR43079:SF1">
    <property type="entry name" value="CADMIUM_ZINC-TRANSPORTING ATPASE HMA1, CHLOROPLASTIC-RELATED"/>
    <property type="match status" value="1"/>
</dbReference>
<dbReference type="GO" id="GO:0016887">
    <property type="term" value="F:ATP hydrolysis activity"/>
    <property type="evidence" value="ECO:0007669"/>
    <property type="project" value="InterPro"/>
</dbReference>
<dbReference type="NCBIfam" id="TIGR01525">
    <property type="entry name" value="ATPase-IB_hvy"/>
    <property type="match status" value="1"/>
</dbReference>
<dbReference type="SFLD" id="SFLDF00027">
    <property type="entry name" value="p-type_atpase"/>
    <property type="match status" value="1"/>
</dbReference>